<dbReference type="Proteomes" id="UP000701853">
    <property type="component" value="Chromosome 11"/>
</dbReference>
<sequence>MGNGMPVSMAHTGSSNFTTASTIFHLNSVLHVPRICKNLLSVANFSNDNQAYFEFHPLHCFVKDIKTESILLTGRMHNGLYQFDLSDSKQLGASLSLATAHAVHLAIPRDSIFDLWHKRLGHPYNKTVMQVLCKKNIVSTNCKLPSLCSACQLGKFHKLPFSLSTTKYLIPFELIVVDLWGPACEFSEGFSYYISFVDTYIHYTWLYLLRHKSEALEKFLHLQKFVTVQFGCSIKVLQSDWGGEFRSFPKALAQLGIHHQFSCPHTFEQNDLVERKHRHIVDVGLTLLAQASVPMRFWTHAFVTAVYLINKLLTTVLNGKSPYELLHHSSPDYIPIHKGYKCLDDTGKLIVSQHVMFDEIYFLFAATTTSPGGHVSLTSSSLFLHQQSRVPIMSGSVPSLTSVSVDCTGLQTRPATDNMTIDTARSNGSPTMASLVVFQAVSSSILVSKPLPAPPVNTHPMWTRSKSGIFKPRVFSAELGASELSTIEEALSCKEWALVAQQEFDALLRNQTWDLVPLPANKKAKAGVDFHETFSPIVKPTTIRVVLTLAVKLSWLLRQLDVNNVFLNGDLSEEIYMVQPPGFEQQHGDRPLDACLYVLVYIDDLIVTGNHQCNINKFVKTLDAKFSLKDLGPLSYFIGIEVLLTTERLFLSQQKYVFDLLKKANMDQAKGSPTLMVTSTILSRHVGSAVENESEYRSIVGALQYVVITRPDIAFAVNRLCQFMHKPLDQYFKAVKRILRYLHNTMDYGLHFAKADCLDLGTDMDDRRSITRFCVFLGGNPVAWGSKKQQVVSRSTAKAEYRGLTYTISEVVWLESLLSELHVLPSRKAEVWCDNSGAVAVLANLVLHSKFKHVELDLFFVREKIAAGKLTVRHVPALEQVADEFTKPLSTPFFTKFRSCLKVIVKHDQIVEVRSWGHNKDQNSCDRLVAVSSS</sequence>
<evidence type="ECO:0000313" key="3">
    <source>
        <dbReference type="Proteomes" id="UP000701853"/>
    </source>
</evidence>
<organism evidence="2 3">
    <name type="scientific">Gossypium anomalum</name>
    <dbReference type="NCBI Taxonomy" id="47600"/>
    <lineage>
        <taxon>Eukaryota</taxon>
        <taxon>Viridiplantae</taxon>
        <taxon>Streptophyta</taxon>
        <taxon>Embryophyta</taxon>
        <taxon>Tracheophyta</taxon>
        <taxon>Spermatophyta</taxon>
        <taxon>Magnoliopsida</taxon>
        <taxon>eudicotyledons</taxon>
        <taxon>Gunneridae</taxon>
        <taxon>Pentapetalae</taxon>
        <taxon>rosids</taxon>
        <taxon>malvids</taxon>
        <taxon>Malvales</taxon>
        <taxon>Malvaceae</taxon>
        <taxon>Malvoideae</taxon>
        <taxon>Gossypium</taxon>
    </lineage>
</organism>
<dbReference type="InterPro" id="IPR012337">
    <property type="entry name" value="RNaseH-like_sf"/>
</dbReference>
<dbReference type="EMBL" id="JAHUZN010000011">
    <property type="protein sequence ID" value="KAG8478414.1"/>
    <property type="molecule type" value="Genomic_DNA"/>
</dbReference>
<gene>
    <name evidence="2" type="ORF">CXB51_028231</name>
</gene>
<dbReference type="PROSITE" id="PS50994">
    <property type="entry name" value="INTEGRASE"/>
    <property type="match status" value="1"/>
</dbReference>
<protein>
    <recommendedName>
        <fullName evidence="1">Integrase catalytic domain-containing protein</fullName>
    </recommendedName>
</protein>
<dbReference type="PANTHER" id="PTHR11439">
    <property type="entry name" value="GAG-POL-RELATED RETROTRANSPOSON"/>
    <property type="match status" value="1"/>
</dbReference>
<keyword evidence="3" id="KW-1185">Reference proteome</keyword>
<dbReference type="SUPFAM" id="SSF56672">
    <property type="entry name" value="DNA/RNA polymerases"/>
    <property type="match status" value="1"/>
</dbReference>
<dbReference type="InterPro" id="IPR013103">
    <property type="entry name" value="RVT_2"/>
</dbReference>
<dbReference type="Pfam" id="PF13976">
    <property type="entry name" value="gag_pre-integrs"/>
    <property type="match status" value="1"/>
</dbReference>
<dbReference type="OrthoDB" id="414945at2759"/>
<dbReference type="Pfam" id="PF00665">
    <property type="entry name" value="rve"/>
    <property type="match status" value="1"/>
</dbReference>
<name>A0A8J5YYE8_9ROSI</name>
<dbReference type="AlphaFoldDB" id="A0A8J5YYE8"/>
<reference evidence="2 3" key="1">
    <citation type="journal article" date="2021" name="bioRxiv">
        <title>The Gossypium anomalum genome as a resource for cotton improvement and evolutionary analysis of hybrid incompatibility.</title>
        <authorList>
            <person name="Grover C.E."/>
            <person name="Yuan D."/>
            <person name="Arick M.A."/>
            <person name="Miller E.R."/>
            <person name="Hu G."/>
            <person name="Peterson D.G."/>
            <person name="Wendel J.F."/>
            <person name="Udall J.A."/>
        </authorList>
    </citation>
    <scope>NUCLEOTIDE SEQUENCE [LARGE SCALE GENOMIC DNA]</scope>
    <source>
        <strain evidence="2">JFW-Udall</strain>
        <tissue evidence="2">Leaf</tissue>
    </source>
</reference>
<feature type="domain" description="Integrase catalytic" evidence="1">
    <location>
        <begin position="167"/>
        <end position="330"/>
    </location>
</feature>
<dbReference type="Pfam" id="PF07727">
    <property type="entry name" value="RVT_2"/>
    <property type="match status" value="2"/>
</dbReference>
<dbReference type="CDD" id="cd09272">
    <property type="entry name" value="RNase_HI_RT_Ty1"/>
    <property type="match status" value="1"/>
</dbReference>
<dbReference type="InterPro" id="IPR001584">
    <property type="entry name" value="Integrase_cat-core"/>
</dbReference>
<dbReference type="SUPFAM" id="SSF53098">
    <property type="entry name" value="Ribonuclease H-like"/>
    <property type="match status" value="1"/>
</dbReference>
<dbReference type="Gene3D" id="3.30.420.10">
    <property type="entry name" value="Ribonuclease H-like superfamily/Ribonuclease H"/>
    <property type="match status" value="1"/>
</dbReference>
<dbReference type="PANTHER" id="PTHR11439:SF467">
    <property type="entry name" value="INTEGRASE CATALYTIC DOMAIN-CONTAINING PROTEIN"/>
    <property type="match status" value="1"/>
</dbReference>
<proteinExistence type="predicted"/>
<dbReference type="InterPro" id="IPR025724">
    <property type="entry name" value="GAG-pre-integrase_dom"/>
</dbReference>
<dbReference type="InterPro" id="IPR043502">
    <property type="entry name" value="DNA/RNA_pol_sf"/>
</dbReference>
<evidence type="ECO:0000313" key="2">
    <source>
        <dbReference type="EMBL" id="KAG8478414.1"/>
    </source>
</evidence>
<dbReference type="GO" id="GO:0015074">
    <property type="term" value="P:DNA integration"/>
    <property type="evidence" value="ECO:0007669"/>
    <property type="project" value="InterPro"/>
</dbReference>
<comment type="caution">
    <text evidence="2">The sequence shown here is derived from an EMBL/GenBank/DDBJ whole genome shotgun (WGS) entry which is preliminary data.</text>
</comment>
<accession>A0A8J5YYE8</accession>
<dbReference type="GO" id="GO:0003676">
    <property type="term" value="F:nucleic acid binding"/>
    <property type="evidence" value="ECO:0007669"/>
    <property type="project" value="InterPro"/>
</dbReference>
<evidence type="ECO:0000259" key="1">
    <source>
        <dbReference type="PROSITE" id="PS50994"/>
    </source>
</evidence>
<dbReference type="InterPro" id="IPR036397">
    <property type="entry name" value="RNaseH_sf"/>
</dbReference>